<sequence>MTRLPVALAPTRASCLLSTTTTITTTQASSTAPSSLRAHARHATFIARPRRPYKFTQMVRLSDGSTYTMRTTSPEPLYRPAKDTRNALLWQPSDKSLRNVELDEAGRLAAFRERFGRGFDAAATAEEGLAETSAPASATAGASGTGDAFADLLAGYAPKDTGSMQESGSKKGPPGPSGKRK</sequence>
<dbReference type="GO" id="GO:0005762">
    <property type="term" value="C:mitochondrial large ribosomal subunit"/>
    <property type="evidence" value="ECO:0007669"/>
    <property type="project" value="InterPro"/>
</dbReference>
<dbReference type="InterPro" id="IPR034600">
    <property type="entry name" value="Ribosomal_bL31m"/>
</dbReference>
<proteinExistence type="predicted"/>
<evidence type="ECO:0000256" key="1">
    <source>
        <dbReference type="SAM" id="MobiDB-lite"/>
    </source>
</evidence>
<reference evidence="3 4" key="1">
    <citation type="journal article" date="2016" name="Genome Biol. Evol.">
        <title>Divergent and convergent evolution of fungal pathogenicity.</title>
        <authorList>
            <person name="Shang Y."/>
            <person name="Xiao G."/>
            <person name="Zheng P."/>
            <person name="Cen K."/>
            <person name="Zhan S."/>
            <person name="Wang C."/>
        </authorList>
    </citation>
    <scope>NUCLEOTIDE SEQUENCE [LARGE SCALE GENOMIC DNA]</scope>
    <source>
        <strain evidence="3 4">ARSEF 2679</strain>
    </source>
</reference>
<accession>A0A168DBU7</accession>
<evidence type="ECO:0000259" key="2">
    <source>
        <dbReference type="Pfam" id="PF21492"/>
    </source>
</evidence>
<gene>
    <name evidence="3" type="ORF">ISF_01488</name>
</gene>
<evidence type="ECO:0000313" key="3">
    <source>
        <dbReference type="EMBL" id="OAA72415.1"/>
    </source>
</evidence>
<dbReference type="AlphaFoldDB" id="A0A168DBU7"/>
<feature type="region of interest" description="Disordered" evidence="1">
    <location>
        <begin position="154"/>
        <end position="181"/>
    </location>
</feature>
<protein>
    <recommendedName>
        <fullName evidence="2">Ribosomal protein bL31m N-terminal domain-containing protein</fullName>
    </recommendedName>
</protein>
<comment type="caution">
    <text evidence="3">The sequence shown here is derived from an EMBL/GenBank/DDBJ whole genome shotgun (WGS) entry which is preliminary data.</text>
</comment>
<dbReference type="Proteomes" id="UP000076744">
    <property type="component" value="Unassembled WGS sequence"/>
</dbReference>
<dbReference type="OrthoDB" id="5587740at2759"/>
<dbReference type="STRING" id="1081104.A0A168DBU7"/>
<dbReference type="Gene3D" id="6.20.130.10">
    <property type="match status" value="1"/>
</dbReference>
<dbReference type="RefSeq" id="XP_018707861.1">
    <property type="nucleotide sequence ID" value="XM_018845095.1"/>
</dbReference>
<dbReference type="PANTHER" id="PTHR28174">
    <property type="entry name" value="54S RIBOSOMAL PROTEIN L36, MITOCHONDRIAL"/>
    <property type="match status" value="1"/>
</dbReference>
<dbReference type="GeneID" id="30017780"/>
<dbReference type="PANTHER" id="PTHR28174:SF1">
    <property type="entry name" value="LARGE RIBOSOMAL SUBUNIT PROTEIN BL31M"/>
    <property type="match status" value="1"/>
</dbReference>
<dbReference type="InterPro" id="IPR048874">
    <property type="entry name" value="Ribosomal_bL31m_N"/>
</dbReference>
<feature type="domain" description="Ribosomal protein bL31m N-terminal" evidence="2">
    <location>
        <begin position="47"/>
        <end position="93"/>
    </location>
</feature>
<dbReference type="GO" id="GO:0003735">
    <property type="term" value="F:structural constituent of ribosome"/>
    <property type="evidence" value="ECO:0007669"/>
    <property type="project" value="InterPro"/>
</dbReference>
<dbReference type="Pfam" id="PF21492">
    <property type="entry name" value="bL31_N"/>
    <property type="match status" value="1"/>
</dbReference>
<keyword evidence="4" id="KW-1185">Reference proteome</keyword>
<dbReference type="EMBL" id="AZHB01000002">
    <property type="protein sequence ID" value="OAA72415.1"/>
    <property type="molecule type" value="Genomic_DNA"/>
</dbReference>
<evidence type="ECO:0000313" key="4">
    <source>
        <dbReference type="Proteomes" id="UP000076744"/>
    </source>
</evidence>
<dbReference type="GO" id="GO:0032543">
    <property type="term" value="P:mitochondrial translation"/>
    <property type="evidence" value="ECO:0007669"/>
    <property type="project" value="InterPro"/>
</dbReference>
<name>A0A168DBU7_CORFA</name>
<organism evidence="3 4">
    <name type="scientific">Cordyceps fumosorosea (strain ARSEF 2679)</name>
    <name type="common">Isaria fumosorosea</name>
    <dbReference type="NCBI Taxonomy" id="1081104"/>
    <lineage>
        <taxon>Eukaryota</taxon>
        <taxon>Fungi</taxon>
        <taxon>Dikarya</taxon>
        <taxon>Ascomycota</taxon>
        <taxon>Pezizomycotina</taxon>
        <taxon>Sordariomycetes</taxon>
        <taxon>Hypocreomycetidae</taxon>
        <taxon>Hypocreales</taxon>
        <taxon>Cordycipitaceae</taxon>
        <taxon>Cordyceps</taxon>
    </lineage>
</organism>